<gene>
    <name evidence="1" type="ORF">N8T08_008980</name>
</gene>
<evidence type="ECO:0000313" key="1">
    <source>
        <dbReference type="EMBL" id="KAK1141565.1"/>
    </source>
</evidence>
<evidence type="ECO:0000313" key="2">
    <source>
        <dbReference type="Proteomes" id="UP001177260"/>
    </source>
</evidence>
<proteinExistence type="predicted"/>
<accession>A0ACC3AUT2</accession>
<comment type="caution">
    <text evidence="1">The sequence shown here is derived from an EMBL/GenBank/DDBJ whole genome shotgun (WGS) entry which is preliminary data.</text>
</comment>
<dbReference type="Proteomes" id="UP001177260">
    <property type="component" value="Unassembled WGS sequence"/>
</dbReference>
<protein>
    <submittedName>
        <fullName evidence="1">Uncharacterized protein</fullName>
    </submittedName>
</protein>
<reference evidence="1 2" key="1">
    <citation type="journal article" date="2023" name="ACS Omega">
        <title>Identification of the Neoaspergillic Acid Biosynthesis Gene Cluster by Establishing an In Vitro CRISPR-Ribonucleoprotein Genetic System in Aspergillus melleus.</title>
        <authorList>
            <person name="Yuan B."/>
            <person name="Grau M.F."/>
            <person name="Murata R.M."/>
            <person name="Torok T."/>
            <person name="Venkateswaran K."/>
            <person name="Stajich J.E."/>
            <person name="Wang C.C.C."/>
        </authorList>
    </citation>
    <scope>NUCLEOTIDE SEQUENCE [LARGE SCALE GENOMIC DNA]</scope>
    <source>
        <strain evidence="1 2">IMV 1140</strain>
    </source>
</reference>
<sequence>MVEVFGPLSARPPTPPRTSSRALPEKDRTEDSPVVAQTPGLSPFANNASNGVPSSRQSKRVNFSPWTKYIKPPSFANTIAKPKSDLKALPPSNERKPSKSILKPTNSPAPVNSPNVTSHTPESFVMLLKSMTSQLAGESASSRLDAYMQLFGALRTYDGLPGQQEVAECLGLITQFIQRDISRNTENMGPLDTNLVIQALKLSAALVWQTDISAQLSDEFKIFLIEHSVDTLHNSKVPKSILTHHMSILSTQNFSAKIMTTARLSRLLTVLHDLTDRVNGSSIVSQRLSIYQRILNQAKSTFVTQSLLWMEHLIFGLLHHIKDIRIKAISLGFQVSIIFGPNPTLSKCIQDIFDRSLDKGRRLVTEICERMMRMMAISDSGIHVPQVWSVVILLLRNKRLNVDHWDHFKEWVLVLQKCFNCSDPSIKAQAIVAWNRFVLVVSPDETTNRSLLRMLSKPILSQFERKKQDKGGSQPSQLVMCSYYNLLYYAFRPSASFQLLDIVWEEYIASPSSKTFASSPALSDRLAHILSNMLWSPQNKVWSENKVNESNKLEPEELPTLDCRWLRSRITLVLKVFENILKTSLWAENIEQSNIAIAWVRLSKALSNASSKEITPSSESMQTVAHVLGLLQRLWKAGPSSINAVEKYSMDAFFERFQFLSRSMIFSLGNIPFTEKLLLKTADATFQAANTPTHRHSHTNSNLDSPVLHFLRLISDVSGISEPSPTYLRLVNATLEAACNGRTSRSSRLELLRQCADLHSNEADIQVGTHSFARIVWKSVAHLTADSLCSYPIETARERDGSVSRDYENAVKILSTGLKFPDVFQVWNELLDAFVRVIRTEKGDCEIATMVVEPLAECLMTVGVRDGYLASASLFKHSLPMTYGQSIEGKGLEDVSHFSARGNLFVPKRLVELVDRTLQMSYGEFDATDTNGIADFIESLTSFLGSGLINFRSKILESLQQPLALWLKDETHKLNVESGVESRVLTAGRALSSAVLNILQASSPHDSSCLQIFEDIICAGLESSHMSVAKKFLEFWKSSFGAQLSIPCPEAIVLAVQRLETQVDTHASSSEPQTAEDRRADMSEKSRISFILDNSNGPSSAGFKSSPVTREPAPEDHSKEAQDGPLPANDDTSHEPNGVEVPLSFQPVAENPKKRSEMFSMIENLRSSSPPTNTPRELGFMTPPHLRNLRNPDRDTETPQTPTLPAIAADNDESFLGSSPTPGTRDRTQTSGSTLRTSLIAPGVASEMDIDPPSSPPEIRSQSPNSRRKSTPMESPAVRDKSAKNRRKKQRRKERRSKASRASSPVTQPDPLATPKETCETEVSAPPERPLSSRTRSSTGKMPEDTTTEASSAGMCQDPAHSAQFQPTSNDHDIILEDVSRQQNTEFETGTEHDEETRSENHDIPDSSSDDMETQIASQLEQDLEFAVVDDADEQANKPPVTRKRKREAREAAFSTPSNQEKRRSSRLSVTKERPVVEDTEPKSTRSKKSMAPSQIEITASSPAEGGPQKRRRHSKGSADNEEVTFAVPEQNPYNTTEKNVDTLESSTQKRRSNRISGHVAPTSVEETPVAKKPSPRPSRSARKQNTQPKDITPKASQAESPAEKSKTNTKATEKEKRKSQERPSDELESNEIPESSESRINKTNNTQEAVTTQASEPALQTEQQKPPPPSLPSQEDTQTVIANPSTNKTPKTKSGKSKAKQKPKSAEPPQLPAPETTNAHAEGEIIPGLQRILDNVKAAALDRNALKQIDDLLFDIRVETHEALRRHTG</sequence>
<organism evidence="1 2">
    <name type="scientific">Aspergillus melleus</name>
    <dbReference type="NCBI Taxonomy" id="138277"/>
    <lineage>
        <taxon>Eukaryota</taxon>
        <taxon>Fungi</taxon>
        <taxon>Dikarya</taxon>
        <taxon>Ascomycota</taxon>
        <taxon>Pezizomycotina</taxon>
        <taxon>Eurotiomycetes</taxon>
        <taxon>Eurotiomycetidae</taxon>
        <taxon>Eurotiales</taxon>
        <taxon>Aspergillaceae</taxon>
        <taxon>Aspergillus</taxon>
        <taxon>Aspergillus subgen. Circumdati</taxon>
    </lineage>
</organism>
<name>A0ACC3AUT2_9EURO</name>
<keyword evidence="2" id="KW-1185">Reference proteome</keyword>
<dbReference type="EMBL" id="JAOPJF010000062">
    <property type="protein sequence ID" value="KAK1141565.1"/>
    <property type="molecule type" value="Genomic_DNA"/>
</dbReference>